<feature type="non-terminal residue" evidence="3">
    <location>
        <position position="178"/>
    </location>
</feature>
<evidence type="ECO:0000256" key="2">
    <source>
        <dbReference type="SAM" id="Phobius"/>
    </source>
</evidence>
<evidence type="ECO:0000313" key="3">
    <source>
        <dbReference type="EMBL" id="EJK61084.1"/>
    </source>
</evidence>
<keyword evidence="4" id="KW-1185">Reference proteome</keyword>
<dbReference type="EMBL" id="AGNL01020416">
    <property type="protein sequence ID" value="EJK61084.1"/>
    <property type="molecule type" value="Genomic_DNA"/>
</dbReference>
<evidence type="ECO:0000256" key="1">
    <source>
        <dbReference type="SAM" id="MobiDB-lite"/>
    </source>
</evidence>
<keyword evidence="2" id="KW-1133">Transmembrane helix</keyword>
<gene>
    <name evidence="3" type="ORF">THAOC_18479</name>
</gene>
<comment type="caution">
    <text evidence="3">The sequence shown here is derived from an EMBL/GenBank/DDBJ whole genome shotgun (WGS) entry which is preliminary data.</text>
</comment>
<feature type="region of interest" description="Disordered" evidence="1">
    <location>
        <begin position="156"/>
        <end position="178"/>
    </location>
</feature>
<evidence type="ECO:0000313" key="4">
    <source>
        <dbReference type="Proteomes" id="UP000266841"/>
    </source>
</evidence>
<accession>K0S842</accession>
<protein>
    <submittedName>
        <fullName evidence="3">Uncharacterized protein</fullName>
    </submittedName>
</protein>
<keyword evidence="2" id="KW-0472">Membrane</keyword>
<reference evidence="3 4" key="1">
    <citation type="journal article" date="2012" name="Genome Biol.">
        <title>Genome and low-iron response of an oceanic diatom adapted to chronic iron limitation.</title>
        <authorList>
            <person name="Lommer M."/>
            <person name="Specht M."/>
            <person name="Roy A.S."/>
            <person name="Kraemer L."/>
            <person name="Andreson R."/>
            <person name="Gutowska M.A."/>
            <person name="Wolf J."/>
            <person name="Bergner S.V."/>
            <person name="Schilhabel M.B."/>
            <person name="Klostermeier U.C."/>
            <person name="Beiko R.G."/>
            <person name="Rosenstiel P."/>
            <person name="Hippler M."/>
            <person name="Laroche J."/>
        </authorList>
    </citation>
    <scope>NUCLEOTIDE SEQUENCE [LARGE SCALE GENOMIC DNA]</scope>
    <source>
        <strain evidence="3 4">CCMP1005</strain>
    </source>
</reference>
<sequence>MNSTNDVADGIIAMPLVQEVPLGGMSAPTIRALAEDDPPIPVSASAMGPSMEERVEEGNVPSRGVAPPSSHAAATTTAVLDLPSAGHPTFIAVGYRVAESIETSVYEAEITEPKAVLPLYQGKGFVFAMVVMTLLAIGVLLGDLLSNYFDKNTSGPKAPTDSTLVPVTSFPSEDPVSG</sequence>
<dbReference type="AlphaFoldDB" id="K0S842"/>
<proteinExistence type="predicted"/>
<feature type="transmembrane region" description="Helical" evidence="2">
    <location>
        <begin position="124"/>
        <end position="142"/>
    </location>
</feature>
<feature type="compositionally biased region" description="Polar residues" evidence="1">
    <location>
        <begin position="156"/>
        <end position="171"/>
    </location>
</feature>
<name>K0S842_THAOC</name>
<organism evidence="3 4">
    <name type="scientific">Thalassiosira oceanica</name>
    <name type="common">Marine diatom</name>
    <dbReference type="NCBI Taxonomy" id="159749"/>
    <lineage>
        <taxon>Eukaryota</taxon>
        <taxon>Sar</taxon>
        <taxon>Stramenopiles</taxon>
        <taxon>Ochrophyta</taxon>
        <taxon>Bacillariophyta</taxon>
        <taxon>Coscinodiscophyceae</taxon>
        <taxon>Thalassiosirophycidae</taxon>
        <taxon>Thalassiosirales</taxon>
        <taxon>Thalassiosiraceae</taxon>
        <taxon>Thalassiosira</taxon>
    </lineage>
</organism>
<dbReference type="Proteomes" id="UP000266841">
    <property type="component" value="Unassembled WGS sequence"/>
</dbReference>
<keyword evidence="2" id="KW-0812">Transmembrane</keyword>